<keyword evidence="7" id="KW-0568">Pathogenesis-related protein</keyword>
<evidence type="ECO:0000313" key="9">
    <source>
        <dbReference type="EMBL" id="RRT69988.1"/>
    </source>
</evidence>
<evidence type="ECO:0008006" key="11">
    <source>
        <dbReference type="Google" id="ProtNLM"/>
    </source>
</evidence>
<dbReference type="Pfam" id="PF03094">
    <property type="entry name" value="Mlo"/>
    <property type="match status" value="1"/>
</dbReference>
<evidence type="ECO:0000256" key="1">
    <source>
        <dbReference type="ARBA" id="ARBA00004141"/>
    </source>
</evidence>
<keyword evidence="5 8" id="KW-1133">Transmembrane helix</keyword>
<dbReference type="GO" id="GO:0006952">
    <property type="term" value="P:defense response"/>
    <property type="evidence" value="ECO:0007669"/>
    <property type="project" value="UniProtKB-KW"/>
</dbReference>
<proteinExistence type="inferred from homology"/>
<dbReference type="EMBL" id="AMZH03004166">
    <property type="protein sequence ID" value="RRT69988.1"/>
    <property type="molecule type" value="Genomic_DNA"/>
</dbReference>
<comment type="caution">
    <text evidence="9">The sequence shown here is derived from an EMBL/GenBank/DDBJ whole genome shotgun (WGS) entry which is preliminary data.</text>
</comment>
<name>A0A427A1A9_ENSVE</name>
<dbReference type="PANTHER" id="PTHR31942">
    <property type="entry name" value="MLO-LIKE PROTEIN 1"/>
    <property type="match status" value="1"/>
</dbReference>
<keyword evidence="3 8" id="KW-0812">Transmembrane</keyword>
<evidence type="ECO:0000256" key="2">
    <source>
        <dbReference type="ARBA" id="ARBA00006574"/>
    </source>
</evidence>
<evidence type="ECO:0000256" key="4">
    <source>
        <dbReference type="ARBA" id="ARBA00022821"/>
    </source>
</evidence>
<dbReference type="PANTHER" id="PTHR31942:SF52">
    <property type="entry name" value="MLO-LIKE PROTEIN 1"/>
    <property type="match status" value="1"/>
</dbReference>
<feature type="transmembrane region" description="Helical" evidence="8">
    <location>
        <begin position="25"/>
        <end position="45"/>
    </location>
</feature>
<dbReference type="AlphaFoldDB" id="A0A427A1A9"/>
<evidence type="ECO:0000256" key="3">
    <source>
        <dbReference type="ARBA" id="ARBA00022692"/>
    </source>
</evidence>
<dbReference type="GO" id="GO:0016020">
    <property type="term" value="C:membrane"/>
    <property type="evidence" value="ECO:0007669"/>
    <property type="project" value="UniProtKB-SubCell"/>
</dbReference>
<keyword evidence="4" id="KW-0611">Plant defense</keyword>
<comment type="subcellular location">
    <subcellularLocation>
        <location evidence="1">Membrane</location>
        <topology evidence="1">Multi-pass membrane protein</topology>
    </subcellularLocation>
</comment>
<protein>
    <recommendedName>
        <fullName evidence="11">MLO-like protein</fullName>
    </recommendedName>
</protein>
<evidence type="ECO:0000313" key="10">
    <source>
        <dbReference type="Proteomes" id="UP000287651"/>
    </source>
</evidence>
<evidence type="ECO:0000256" key="6">
    <source>
        <dbReference type="ARBA" id="ARBA00023136"/>
    </source>
</evidence>
<keyword evidence="6 8" id="KW-0472">Membrane</keyword>
<evidence type="ECO:0000256" key="7">
    <source>
        <dbReference type="ARBA" id="ARBA00023265"/>
    </source>
</evidence>
<evidence type="ECO:0000256" key="8">
    <source>
        <dbReference type="SAM" id="Phobius"/>
    </source>
</evidence>
<evidence type="ECO:0000256" key="5">
    <source>
        <dbReference type="ARBA" id="ARBA00022989"/>
    </source>
</evidence>
<organism evidence="9 10">
    <name type="scientific">Ensete ventricosum</name>
    <name type="common">Abyssinian banana</name>
    <name type="synonym">Musa ensete</name>
    <dbReference type="NCBI Taxonomy" id="4639"/>
    <lineage>
        <taxon>Eukaryota</taxon>
        <taxon>Viridiplantae</taxon>
        <taxon>Streptophyta</taxon>
        <taxon>Embryophyta</taxon>
        <taxon>Tracheophyta</taxon>
        <taxon>Spermatophyta</taxon>
        <taxon>Magnoliopsida</taxon>
        <taxon>Liliopsida</taxon>
        <taxon>Zingiberales</taxon>
        <taxon>Musaceae</taxon>
        <taxon>Ensete</taxon>
    </lineage>
</organism>
<accession>A0A427A1A9</accession>
<sequence length="175" mass="18952">MAMAEGGGESSAAASEMKLEFTPTWIVAAVCSIIVFISLVVERLLHRLGKVPPFPPFVLKRKNQKPLFEALQKVKEGAQFASLMLLGFISLLLTVFQGAIQGICIPKGWTLYMLPCKEEEPDDAHGAAAEAHFQSAFSAGLFGGRRLLSESGSGAAHCSIKVCSRQFHVCFCKFC</sequence>
<feature type="transmembrane region" description="Helical" evidence="8">
    <location>
        <begin position="80"/>
        <end position="100"/>
    </location>
</feature>
<comment type="similarity">
    <text evidence="2">Belongs to the MLO family.</text>
</comment>
<dbReference type="InterPro" id="IPR004326">
    <property type="entry name" value="Mlo"/>
</dbReference>
<dbReference type="Proteomes" id="UP000287651">
    <property type="component" value="Unassembled WGS sequence"/>
</dbReference>
<gene>
    <name evidence="9" type="ORF">B296_00019354</name>
</gene>
<reference evidence="9 10" key="1">
    <citation type="journal article" date="2014" name="Agronomy (Basel)">
        <title>A Draft Genome Sequence for Ensete ventricosum, the Drought-Tolerant Tree Against Hunger.</title>
        <authorList>
            <person name="Harrison J."/>
            <person name="Moore K.A."/>
            <person name="Paszkiewicz K."/>
            <person name="Jones T."/>
            <person name="Grant M."/>
            <person name="Ambacheew D."/>
            <person name="Muzemil S."/>
            <person name="Studholme D.J."/>
        </authorList>
    </citation>
    <scope>NUCLEOTIDE SEQUENCE [LARGE SCALE GENOMIC DNA]</scope>
</reference>